<dbReference type="EMBL" id="VOSL01000148">
    <property type="protein sequence ID" value="TXD31423.1"/>
    <property type="molecule type" value="Genomic_DNA"/>
</dbReference>
<reference evidence="1 2" key="1">
    <citation type="submission" date="2019-08" db="EMBL/GenBank/DDBJ databases">
        <title>Bradymonadales sp. TMQ2.</title>
        <authorList>
            <person name="Liang Q."/>
        </authorList>
    </citation>
    <scope>NUCLEOTIDE SEQUENCE [LARGE SCALE GENOMIC DNA]</scope>
    <source>
        <strain evidence="1 2">TMQ2</strain>
    </source>
</reference>
<evidence type="ECO:0000313" key="2">
    <source>
        <dbReference type="Proteomes" id="UP000321046"/>
    </source>
</evidence>
<dbReference type="RefSeq" id="WP_146977595.1">
    <property type="nucleotide sequence ID" value="NZ_VOSL01000148.1"/>
</dbReference>
<dbReference type="AlphaFoldDB" id="A0A5C6X098"/>
<dbReference type="OrthoDB" id="5518215at2"/>
<proteinExistence type="predicted"/>
<gene>
    <name evidence="1" type="ORF">FRC96_21435</name>
</gene>
<accession>A0A5C6X098</accession>
<comment type="caution">
    <text evidence="1">The sequence shown here is derived from an EMBL/GenBank/DDBJ whole genome shotgun (WGS) entry which is preliminary data.</text>
</comment>
<evidence type="ECO:0000313" key="1">
    <source>
        <dbReference type="EMBL" id="TXD31423.1"/>
    </source>
</evidence>
<dbReference type="Proteomes" id="UP000321046">
    <property type="component" value="Unassembled WGS sequence"/>
</dbReference>
<name>A0A5C6X098_9DELT</name>
<organism evidence="1 2">
    <name type="scientific">Lujinxingia vulgaris</name>
    <dbReference type="NCBI Taxonomy" id="2600176"/>
    <lineage>
        <taxon>Bacteria</taxon>
        <taxon>Deltaproteobacteria</taxon>
        <taxon>Bradymonadales</taxon>
        <taxon>Lujinxingiaceae</taxon>
        <taxon>Lujinxingia</taxon>
    </lineage>
</organism>
<protein>
    <submittedName>
        <fullName evidence="1">Uncharacterized protein</fullName>
    </submittedName>
</protein>
<sequence length="98" mass="10427">MSDVMEDVLFEGDALKVTLRVDAEGQASVLLESAPGGPDLSVEDEVIVVGNGQGCPLEVQSPQRAVAELGSEDQLATGTYALMVRVHEFFEGWEFGEG</sequence>